<dbReference type="AlphaFoldDB" id="A0A9P4VRU3"/>
<dbReference type="InterPro" id="IPR000719">
    <property type="entry name" value="Prot_kinase_dom"/>
</dbReference>
<dbReference type="PANTHER" id="PTHR24346">
    <property type="entry name" value="MAP/MICROTUBULE AFFINITY-REGULATING KINASE"/>
    <property type="match status" value="1"/>
</dbReference>
<dbReference type="PROSITE" id="PS00108">
    <property type="entry name" value="PROTEIN_KINASE_ST"/>
    <property type="match status" value="1"/>
</dbReference>
<dbReference type="FunFam" id="1.10.510.10:FF:000571">
    <property type="entry name" value="Maternal embryonic leucine zipper kinase"/>
    <property type="match status" value="1"/>
</dbReference>
<dbReference type="GO" id="GO:0035556">
    <property type="term" value="P:intracellular signal transduction"/>
    <property type="evidence" value="ECO:0007669"/>
    <property type="project" value="TreeGrafter"/>
</dbReference>
<dbReference type="Pfam" id="PF16797">
    <property type="entry name" value="Fungal_KA1"/>
    <property type="match status" value="1"/>
</dbReference>
<feature type="compositionally biased region" description="Basic and acidic residues" evidence="11">
    <location>
        <begin position="1025"/>
        <end position="1042"/>
    </location>
</feature>
<dbReference type="InterPro" id="IPR043024">
    <property type="entry name" value="KA1_sf_fungal"/>
</dbReference>
<keyword evidence="14" id="KW-1185">Reference proteome</keyword>
<dbReference type="PANTHER" id="PTHR24346:SF110">
    <property type="entry name" value="NON-SPECIFIC SERINE_THREONINE PROTEIN KINASE"/>
    <property type="match status" value="1"/>
</dbReference>
<accession>A0A9P4VRU3</accession>
<reference evidence="13" key="1">
    <citation type="journal article" date="2020" name="Stud. Mycol.">
        <title>101 Dothideomycetes genomes: a test case for predicting lifestyles and emergence of pathogens.</title>
        <authorList>
            <person name="Haridas S."/>
            <person name="Albert R."/>
            <person name="Binder M."/>
            <person name="Bloem J."/>
            <person name="Labutti K."/>
            <person name="Salamov A."/>
            <person name="Andreopoulos B."/>
            <person name="Baker S."/>
            <person name="Barry K."/>
            <person name="Bills G."/>
            <person name="Bluhm B."/>
            <person name="Cannon C."/>
            <person name="Castanera R."/>
            <person name="Culley D."/>
            <person name="Daum C."/>
            <person name="Ezra D."/>
            <person name="Gonzalez J."/>
            <person name="Henrissat B."/>
            <person name="Kuo A."/>
            <person name="Liang C."/>
            <person name="Lipzen A."/>
            <person name="Lutzoni F."/>
            <person name="Magnuson J."/>
            <person name="Mondo S."/>
            <person name="Nolan M."/>
            <person name="Ohm R."/>
            <person name="Pangilinan J."/>
            <person name="Park H.-J."/>
            <person name="Ramirez L."/>
            <person name="Alfaro M."/>
            <person name="Sun H."/>
            <person name="Tritt A."/>
            <person name="Yoshinaga Y."/>
            <person name="Zwiers L.-H."/>
            <person name="Turgeon B."/>
            <person name="Goodwin S."/>
            <person name="Spatafora J."/>
            <person name="Crous P."/>
            <person name="Grigoriev I."/>
        </authorList>
    </citation>
    <scope>NUCLEOTIDE SEQUENCE</scope>
    <source>
        <strain evidence="13">CBS 101060</strain>
    </source>
</reference>
<feature type="compositionally biased region" description="Polar residues" evidence="11">
    <location>
        <begin position="780"/>
        <end position="789"/>
    </location>
</feature>
<proteinExistence type="inferred from homology"/>
<gene>
    <name evidence="13" type="ORF">M501DRAFT_973421</name>
</gene>
<comment type="catalytic activity">
    <reaction evidence="10">
        <text>L-seryl-[protein] + ATP = O-phospho-L-seryl-[protein] + ADP + H(+)</text>
        <dbReference type="Rhea" id="RHEA:17989"/>
        <dbReference type="Rhea" id="RHEA-COMP:9863"/>
        <dbReference type="Rhea" id="RHEA-COMP:11604"/>
        <dbReference type="ChEBI" id="CHEBI:15378"/>
        <dbReference type="ChEBI" id="CHEBI:29999"/>
        <dbReference type="ChEBI" id="CHEBI:30616"/>
        <dbReference type="ChEBI" id="CHEBI:83421"/>
        <dbReference type="ChEBI" id="CHEBI:456216"/>
        <dbReference type="EC" id="2.7.11.1"/>
    </reaction>
</comment>
<sequence length="1278" mass="145243">MDRYPAGRPPSRRQILNDGTSKANATSHPQRSRKYDMTFSSSRPLPHDQFLVPNGTLGIRHASSSPQKPKGENLRLAATTNNEDDEMKRDSEVSQESTNVSDSASRRRKTHIGPWQLGRTIGKGGCSRVRAVRHRATGQVGAAKIVSKAVAEDLRAVSLANLIKSTDEDHQMFADGKVMPFGLEREIVIMRLLEHKNIVKLYDVWENRNELYLVMEYVQGGELFHYIEEQGGLLEVEVVYLFRQVIAALLYCHRIHIHHRDLKPENILLDRQTFEVKLVDFGMAALQPSGKWLSTPCGSPHYAAPEVIRNRPYDGATADIWSCGVILYVMLTGSPPFVNSGDDRDIRNLFRLISAGRYYIPDDLSAEARDLIQRILVPEPKHRITIEGIWRHPFLHKYDKEFNFTEDNSSVDVLIGPYPHIKQWDIKNKKDIDREIFRNLRTLWHSEPEDVLIQRLLSNEGNHEKFFYNALIKFRDERLQDYWNTGDVAYSASDKHHFRPLKSRTMARLASSRRAQSTSQFSIMNDEHLNSRHSFIESPPSEASYDPYRASKDPIISGDGDGYMNVTVHRGGSTQGNRMRNGAVLPGVRQPSSLRAQSLRIETLKRVSRRSSILSDDPSARSITSRSNIHRVFSQASFVSSVSPHSPPGRLRPVAQYKRNVSFTHLRRTSTASSLVYSPRNTPERPDQRSYRNTDIVVPGESSCPPADRVHRSANPAEEIRSAKLRSDKPRTFSQYIETETRKVSTELGYICDSAFMNESGSSVARTSLTDRPDPYNMETPPSSISNRGSRTRSSHAVRFKDRPLPPLPIEPNEETPNTFIRRELAETRERLAAKWAEQQRSEEQRYSTTRHFDEVLAQLDRLTSQARQDGRRISSAPVKTPDYLGPLPMIFEEGRFADADERSNGRHGGRAVTDPVGRFHADGTTIRMVEYSSPIPLTPLHPKPLTIRKKSSTPQIAQPELPNQPDLTLNPIPTLRFPQNPGFVIHEDTATDKGKDKRSSADTTSEKAKDQTLRKKKSSWFRRSKTDDKENQSTESARPKVPETWTAFDNNRARNVLNDGSVLKHTKRESDETSEFPRRATVNSKATGKRGFLKRWLGKKDNVGMSLGLGLASTANLSNTSLGSFDYDLRNPDPRDRLADGQTNWLSRFLHFKPACKVICFKLGRGRARQETVRLLREWRKYGARDVKFDRRTNVIEARVDKKNYLRIKPVSFVCELFVILEHGRRSNLTIARFTQTKGAAASFRKVIDLAEEVLERRGLLVEDDAKKSAMADVLHG</sequence>
<comment type="catalytic activity">
    <reaction evidence="9">
        <text>L-threonyl-[protein] + ATP = O-phospho-L-threonyl-[protein] + ADP + H(+)</text>
        <dbReference type="Rhea" id="RHEA:46608"/>
        <dbReference type="Rhea" id="RHEA-COMP:11060"/>
        <dbReference type="Rhea" id="RHEA-COMP:11605"/>
        <dbReference type="ChEBI" id="CHEBI:15378"/>
        <dbReference type="ChEBI" id="CHEBI:30013"/>
        <dbReference type="ChEBI" id="CHEBI:30616"/>
        <dbReference type="ChEBI" id="CHEBI:61977"/>
        <dbReference type="ChEBI" id="CHEBI:456216"/>
        <dbReference type="EC" id="2.7.11.1"/>
    </reaction>
</comment>
<protein>
    <recommendedName>
        <fullName evidence="2">non-specific serine/threonine protein kinase</fullName>
        <ecNumber evidence="2">2.7.11.1</ecNumber>
    </recommendedName>
</protein>
<dbReference type="Gene3D" id="1.10.510.10">
    <property type="entry name" value="Transferase(Phosphotransferase) domain 1"/>
    <property type="match status" value="1"/>
</dbReference>
<feature type="domain" description="Protein kinase" evidence="12">
    <location>
        <begin position="115"/>
        <end position="395"/>
    </location>
</feature>
<evidence type="ECO:0000313" key="13">
    <source>
        <dbReference type="EMBL" id="KAF2839745.1"/>
    </source>
</evidence>
<feature type="region of interest" description="Disordered" evidence="11">
    <location>
        <begin position="763"/>
        <end position="819"/>
    </location>
</feature>
<evidence type="ECO:0000259" key="12">
    <source>
        <dbReference type="PROSITE" id="PS50011"/>
    </source>
</evidence>
<evidence type="ECO:0000256" key="9">
    <source>
        <dbReference type="ARBA" id="ARBA00047899"/>
    </source>
</evidence>
<keyword evidence="3" id="KW-0723">Serine/threonine-protein kinase</keyword>
<feature type="region of interest" description="Disordered" evidence="11">
    <location>
        <begin position="1"/>
        <end position="110"/>
    </location>
</feature>
<feature type="compositionally biased region" description="Polar residues" evidence="11">
    <location>
        <begin position="17"/>
        <end position="29"/>
    </location>
</feature>
<keyword evidence="5" id="KW-0808">Transferase</keyword>
<evidence type="ECO:0000256" key="6">
    <source>
        <dbReference type="ARBA" id="ARBA00022741"/>
    </source>
</evidence>
<dbReference type="InterPro" id="IPR008271">
    <property type="entry name" value="Ser/Thr_kinase_AS"/>
</dbReference>
<comment type="similarity">
    <text evidence="1">Belongs to the protein kinase superfamily. CAMK Ser/Thr protein kinase family. NIM1 subfamily.</text>
</comment>
<dbReference type="GO" id="GO:0005524">
    <property type="term" value="F:ATP binding"/>
    <property type="evidence" value="ECO:0007669"/>
    <property type="project" value="UniProtKB-KW"/>
</dbReference>
<dbReference type="Proteomes" id="UP000799429">
    <property type="component" value="Unassembled WGS sequence"/>
</dbReference>
<organism evidence="13 14">
    <name type="scientific">Patellaria atrata CBS 101060</name>
    <dbReference type="NCBI Taxonomy" id="1346257"/>
    <lineage>
        <taxon>Eukaryota</taxon>
        <taxon>Fungi</taxon>
        <taxon>Dikarya</taxon>
        <taxon>Ascomycota</taxon>
        <taxon>Pezizomycotina</taxon>
        <taxon>Dothideomycetes</taxon>
        <taxon>Dothideomycetes incertae sedis</taxon>
        <taxon>Patellariales</taxon>
        <taxon>Patellariaceae</taxon>
        <taxon>Patellaria</taxon>
    </lineage>
</organism>
<dbReference type="EC" id="2.7.11.1" evidence="2"/>
<feature type="compositionally biased region" description="Basic and acidic residues" evidence="11">
    <location>
        <begin position="682"/>
        <end position="692"/>
    </location>
</feature>
<feature type="compositionally biased region" description="Basic and acidic residues" evidence="11">
    <location>
        <begin position="1069"/>
        <end position="1079"/>
    </location>
</feature>
<dbReference type="OrthoDB" id="504170at2759"/>
<dbReference type="InterPro" id="IPR011009">
    <property type="entry name" value="Kinase-like_dom_sf"/>
</dbReference>
<dbReference type="GO" id="GO:0004674">
    <property type="term" value="F:protein serine/threonine kinase activity"/>
    <property type="evidence" value="ECO:0007669"/>
    <property type="project" value="UniProtKB-KW"/>
</dbReference>
<dbReference type="SUPFAM" id="SSF56112">
    <property type="entry name" value="Protein kinase-like (PK-like)"/>
    <property type="match status" value="1"/>
</dbReference>
<evidence type="ECO:0000256" key="7">
    <source>
        <dbReference type="ARBA" id="ARBA00022777"/>
    </source>
</evidence>
<dbReference type="GO" id="GO:0005938">
    <property type="term" value="C:cell cortex"/>
    <property type="evidence" value="ECO:0007669"/>
    <property type="project" value="UniProtKB-ARBA"/>
</dbReference>
<evidence type="ECO:0000256" key="1">
    <source>
        <dbReference type="ARBA" id="ARBA00010791"/>
    </source>
</evidence>
<keyword evidence="8" id="KW-0067">ATP-binding</keyword>
<feature type="region of interest" description="Disordered" evidence="11">
    <location>
        <begin position="672"/>
        <end position="719"/>
    </location>
</feature>
<keyword evidence="7" id="KW-0418">Kinase</keyword>
<evidence type="ECO:0000256" key="2">
    <source>
        <dbReference type="ARBA" id="ARBA00012513"/>
    </source>
</evidence>
<dbReference type="InterPro" id="IPR031850">
    <property type="entry name" value="Fungal_KA1_dom"/>
</dbReference>
<evidence type="ECO:0000256" key="5">
    <source>
        <dbReference type="ARBA" id="ARBA00022679"/>
    </source>
</evidence>
<dbReference type="Gene3D" id="3.30.310.220">
    <property type="entry name" value="Fungal kinase associated-1 domain"/>
    <property type="match status" value="1"/>
</dbReference>
<evidence type="ECO:0000256" key="10">
    <source>
        <dbReference type="ARBA" id="ARBA00048679"/>
    </source>
</evidence>
<keyword evidence="6" id="KW-0547">Nucleotide-binding</keyword>
<feature type="region of interest" description="Disordered" evidence="11">
    <location>
        <begin position="936"/>
        <end position="1047"/>
    </location>
</feature>
<dbReference type="SMART" id="SM00220">
    <property type="entry name" value="S_TKc"/>
    <property type="match status" value="1"/>
</dbReference>
<feature type="compositionally biased region" description="Polar residues" evidence="11">
    <location>
        <begin position="672"/>
        <end position="681"/>
    </location>
</feature>
<evidence type="ECO:0000256" key="4">
    <source>
        <dbReference type="ARBA" id="ARBA00022553"/>
    </source>
</evidence>
<evidence type="ECO:0000313" key="14">
    <source>
        <dbReference type="Proteomes" id="UP000799429"/>
    </source>
</evidence>
<dbReference type="Pfam" id="PF00069">
    <property type="entry name" value="Pkinase"/>
    <property type="match status" value="1"/>
</dbReference>
<feature type="compositionally biased region" description="Basic residues" evidence="11">
    <location>
        <begin position="1015"/>
        <end position="1024"/>
    </location>
</feature>
<feature type="region of interest" description="Disordered" evidence="11">
    <location>
        <begin position="1060"/>
        <end position="1080"/>
    </location>
</feature>
<feature type="compositionally biased region" description="Polar residues" evidence="11">
    <location>
        <begin position="94"/>
        <end position="103"/>
    </location>
</feature>
<comment type="caution">
    <text evidence="13">The sequence shown here is derived from an EMBL/GenBank/DDBJ whole genome shotgun (WGS) entry which is preliminary data.</text>
</comment>
<evidence type="ECO:0000256" key="8">
    <source>
        <dbReference type="ARBA" id="ARBA00022840"/>
    </source>
</evidence>
<feature type="compositionally biased region" description="Basic and acidic residues" evidence="11">
    <location>
        <begin position="986"/>
        <end position="1014"/>
    </location>
</feature>
<keyword evidence="4" id="KW-0597">Phosphoprotein</keyword>
<dbReference type="EMBL" id="MU006094">
    <property type="protein sequence ID" value="KAF2839745.1"/>
    <property type="molecule type" value="Genomic_DNA"/>
</dbReference>
<dbReference type="PROSITE" id="PS50011">
    <property type="entry name" value="PROTEIN_KINASE_DOM"/>
    <property type="match status" value="1"/>
</dbReference>
<evidence type="ECO:0000256" key="3">
    <source>
        <dbReference type="ARBA" id="ARBA00022527"/>
    </source>
</evidence>
<name>A0A9P4VRU3_9PEZI</name>
<evidence type="ECO:0000256" key="11">
    <source>
        <dbReference type="SAM" id="MobiDB-lite"/>
    </source>
</evidence>